<organism evidence="1 2">
    <name type="scientific">Didymella pomorum</name>
    <dbReference type="NCBI Taxonomy" id="749634"/>
    <lineage>
        <taxon>Eukaryota</taxon>
        <taxon>Fungi</taxon>
        <taxon>Dikarya</taxon>
        <taxon>Ascomycota</taxon>
        <taxon>Pezizomycotina</taxon>
        <taxon>Dothideomycetes</taxon>
        <taxon>Pleosporomycetidae</taxon>
        <taxon>Pleosporales</taxon>
        <taxon>Pleosporineae</taxon>
        <taxon>Didymellaceae</taxon>
        <taxon>Didymella</taxon>
    </lineage>
</organism>
<protein>
    <submittedName>
        <fullName evidence="1">Uncharacterized protein</fullName>
    </submittedName>
</protein>
<proteinExistence type="predicted"/>
<dbReference type="OrthoDB" id="3781441at2759"/>
<comment type="caution">
    <text evidence="1">The sequence shown here is derived from an EMBL/GenBank/DDBJ whole genome shotgun (WGS) entry which is preliminary data.</text>
</comment>
<keyword evidence="2" id="KW-1185">Reference proteome</keyword>
<dbReference type="Proteomes" id="UP001140510">
    <property type="component" value="Unassembled WGS sequence"/>
</dbReference>
<reference evidence="1" key="1">
    <citation type="submission" date="2022-10" db="EMBL/GenBank/DDBJ databases">
        <title>Tapping the CABI collections for fungal endophytes: first genome assemblies for Collariella, Neodidymelliopsis, Ascochyta clinopodiicola, Didymella pomorum, Didymosphaeria variabile, Neocosmospora piperis and Neocucurbitaria cava.</title>
        <authorList>
            <person name="Hill R."/>
        </authorList>
    </citation>
    <scope>NUCLEOTIDE SEQUENCE</scope>
    <source>
        <strain evidence="1">IMI 355091</strain>
    </source>
</reference>
<gene>
    <name evidence="1" type="ORF">N0V91_006008</name>
</gene>
<sequence>MCDPTFTLLRWPHHDWPSNTELIAAQVLDNDISDMNRNSIAGLYSDFRSLSRSAHRDVWKRKKQRVLNPIFRSKHCAYHRDCLAFSRPHLSSRRRRWRSVSDECTEDAYWERECAELEVRERMEYADAVTLYYNHGCNAEVIERLRPSVADYREGSGGDEDDDALAGTLPAAQEWVSVYLDEAEPEPQHEAEYEVYSTGLWEICLYPAPHSTPVTTLQKEVSNLPSKDAGHHAILSTAFTYHRNLTGVWELGYMDADLNNPLEDPYGCTQLPLMLDCGCCSFNAGFFACSCAEFPKDWRNPEEPWQGILMDMVSDEVVQSMRLADTLHMVKQQGFEFSWRRESQASMSHGLRNESKQHVGCEEWTFVRPPQVMPEEKEDWDVVSELSSTGSWRVVDVT</sequence>
<accession>A0A9W8ZDM8</accession>
<dbReference type="AlphaFoldDB" id="A0A9W8ZDM8"/>
<evidence type="ECO:0000313" key="2">
    <source>
        <dbReference type="Proteomes" id="UP001140510"/>
    </source>
</evidence>
<evidence type="ECO:0000313" key="1">
    <source>
        <dbReference type="EMBL" id="KAJ4404314.1"/>
    </source>
</evidence>
<name>A0A9W8ZDM8_9PLEO</name>
<dbReference type="EMBL" id="JAPEVA010000044">
    <property type="protein sequence ID" value="KAJ4404314.1"/>
    <property type="molecule type" value="Genomic_DNA"/>
</dbReference>